<dbReference type="EMBL" id="RDFA01000005">
    <property type="protein sequence ID" value="RXK47908.1"/>
    <property type="molecule type" value="Genomic_DNA"/>
</dbReference>
<dbReference type="InterPro" id="IPR011059">
    <property type="entry name" value="Metal-dep_hydrolase_composite"/>
</dbReference>
<accession>A0A498KT62</accession>
<dbReference type="GO" id="GO:0006221">
    <property type="term" value="P:pyrimidine nucleotide biosynthetic process"/>
    <property type="evidence" value="ECO:0007669"/>
    <property type="project" value="UniProtKB-KW"/>
</dbReference>
<comment type="caution">
    <text evidence="7">The sequence shown here is derived from an EMBL/GenBank/DDBJ whole genome shotgun (WGS) entry which is preliminary data.</text>
</comment>
<gene>
    <name evidence="7" type="ORF">EAF64_14825</name>
</gene>
<dbReference type="InterPro" id="IPR006680">
    <property type="entry name" value="Amidohydro-rel"/>
</dbReference>
<dbReference type="Gene3D" id="2.30.40.10">
    <property type="entry name" value="Urease, subunit C, domain 1"/>
    <property type="match status" value="1"/>
</dbReference>
<reference evidence="7 8" key="1">
    <citation type="submission" date="2019-01" db="EMBL/GenBank/DDBJ databases">
        <title>Halorientalis sp. F13-25 a new haloarchaeum isolated from hypersaline water.</title>
        <authorList>
            <person name="Ana D.-V."/>
            <person name="Cristina S.-P."/>
            <person name="Antonio V."/>
        </authorList>
    </citation>
    <scope>NUCLEOTIDE SEQUENCE [LARGE SCALE GENOMIC DNA]</scope>
    <source>
        <strain evidence="7 8">F13-25</strain>
    </source>
</reference>
<dbReference type="SUPFAM" id="SSF51338">
    <property type="entry name" value="Composite domain of metallo-dependent hydrolases"/>
    <property type="match status" value="1"/>
</dbReference>
<comment type="cofactor">
    <cofactor evidence="1">
        <name>Zn(2+)</name>
        <dbReference type="ChEBI" id="CHEBI:29105"/>
    </cofactor>
</comment>
<keyword evidence="3" id="KW-0378">Hydrolase</keyword>
<dbReference type="GO" id="GO:0016810">
    <property type="term" value="F:hydrolase activity, acting on carbon-nitrogen (but not peptide) bonds"/>
    <property type="evidence" value="ECO:0007669"/>
    <property type="project" value="InterPro"/>
</dbReference>
<dbReference type="AlphaFoldDB" id="A0A498KT62"/>
<evidence type="ECO:0000256" key="4">
    <source>
        <dbReference type="ARBA" id="ARBA00022975"/>
    </source>
</evidence>
<evidence type="ECO:0000259" key="6">
    <source>
        <dbReference type="Pfam" id="PF01979"/>
    </source>
</evidence>
<dbReference type="RefSeq" id="WP_129069759.1">
    <property type="nucleotide sequence ID" value="NZ_RDFA01000005.1"/>
</dbReference>
<sequence length="460" mass="50025">MPIDTAITGGTVVTSERTYEASVGIDDGEIVAVGAESSLPEAEETVDASGQLVMPGAVDVHVHIDDQFSEDSYRSATSAAAVGGTTTYVDFAWQAWTGDMSLFEEEGTLMEGIERKKEKGSDALVDFGLHGAITREDPAVFEEIPEAIEAGVPTFKMFTAYEIGLSNGFMNRAMKEIGAADGVGVFHTEDDSVCQSLVEQRKAEGQTDATHFPGSRPDYAEAMAAEDAARMAVEAGMQYYGIHTSCRKAADILEYFEEEYGSELLRAETCLHYTTLDDSVYAEQGNRPVIQPPIRSEDDVEAMFEHLEDGVLSVVSTDHCAYTLDQKEGGAWWEINPGANGLQSCLPVFYDEAVNRRGYDPSFVVELLATNPAETFGMPEKGTLDPGTDADIVVFDPEETFTVTAEDNESVADYTIYEGREVTGRPTKTYVRGELVADDGEVVGEPGHGEFLERDCPDWD</sequence>
<evidence type="ECO:0000256" key="5">
    <source>
        <dbReference type="SAM" id="MobiDB-lite"/>
    </source>
</evidence>
<dbReference type="PANTHER" id="PTHR11647:SF1">
    <property type="entry name" value="COLLAPSIN RESPONSE MEDIATOR PROTEIN"/>
    <property type="match status" value="1"/>
</dbReference>
<keyword evidence="4" id="KW-0665">Pyrimidine biosynthesis</keyword>
<dbReference type="SUPFAM" id="SSF51556">
    <property type="entry name" value="Metallo-dependent hydrolases"/>
    <property type="match status" value="1"/>
</dbReference>
<proteinExistence type="inferred from homology"/>
<dbReference type="Pfam" id="PF01979">
    <property type="entry name" value="Amidohydro_1"/>
    <property type="match status" value="1"/>
</dbReference>
<feature type="compositionally biased region" description="Basic and acidic residues" evidence="5">
    <location>
        <begin position="447"/>
        <end position="460"/>
    </location>
</feature>
<feature type="domain" description="Amidohydrolase-related" evidence="6">
    <location>
        <begin position="52"/>
        <end position="436"/>
    </location>
</feature>
<dbReference type="Gene3D" id="3.20.20.140">
    <property type="entry name" value="Metal-dependent hydrolases"/>
    <property type="match status" value="1"/>
</dbReference>
<evidence type="ECO:0000313" key="7">
    <source>
        <dbReference type="EMBL" id="RXK47908.1"/>
    </source>
</evidence>
<dbReference type="PANTHER" id="PTHR11647">
    <property type="entry name" value="HYDRANTOINASE/DIHYDROPYRIMIDINASE FAMILY MEMBER"/>
    <property type="match status" value="1"/>
</dbReference>
<evidence type="ECO:0000256" key="1">
    <source>
        <dbReference type="ARBA" id="ARBA00001947"/>
    </source>
</evidence>
<dbReference type="InterPro" id="IPR032466">
    <property type="entry name" value="Metal_Hydrolase"/>
</dbReference>
<comment type="similarity">
    <text evidence="2">Belongs to the metallo-dependent hydrolases superfamily. Hydantoinase/dihydropyrimidinase family.</text>
</comment>
<evidence type="ECO:0000256" key="3">
    <source>
        <dbReference type="ARBA" id="ARBA00022801"/>
    </source>
</evidence>
<dbReference type="Proteomes" id="UP000289691">
    <property type="component" value="Unassembled WGS sequence"/>
</dbReference>
<evidence type="ECO:0000256" key="2">
    <source>
        <dbReference type="ARBA" id="ARBA00008829"/>
    </source>
</evidence>
<dbReference type="OrthoDB" id="8791at2157"/>
<dbReference type="FunFam" id="3.20.20.140:FF:000174">
    <property type="entry name" value="Dihydropyrimidinase-related protein 2"/>
    <property type="match status" value="1"/>
</dbReference>
<dbReference type="InterPro" id="IPR050378">
    <property type="entry name" value="Metallo-dep_Hydrolases_sf"/>
</dbReference>
<organism evidence="7 8">
    <name type="scientific">Halorientalis pallida</name>
    <dbReference type="NCBI Taxonomy" id="2479928"/>
    <lineage>
        <taxon>Archaea</taxon>
        <taxon>Methanobacteriati</taxon>
        <taxon>Methanobacteriota</taxon>
        <taxon>Stenosarchaea group</taxon>
        <taxon>Halobacteria</taxon>
        <taxon>Halobacteriales</taxon>
        <taxon>Haloarculaceae</taxon>
        <taxon>Halorientalis</taxon>
    </lineage>
</organism>
<protein>
    <submittedName>
        <fullName evidence="7">Allantoinase</fullName>
    </submittedName>
</protein>
<feature type="region of interest" description="Disordered" evidence="5">
    <location>
        <begin position="441"/>
        <end position="460"/>
    </location>
</feature>
<evidence type="ECO:0000313" key="8">
    <source>
        <dbReference type="Proteomes" id="UP000289691"/>
    </source>
</evidence>
<name>A0A498KT62_9EURY</name>
<keyword evidence="8" id="KW-1185">Reference proteome</keyword>